<feature type="compositionally biased region" description="Gly residues" evidence="1">
    <location>
        <begin position="255"/>
        <end position="264"/>
    </location>
</feature>
<feature type="compositionally biased region" description="Pro residues" evidence="1">
    <location>
        <begin position="1"/>
        <end position="11"/>
    </location>
</feature>
<keyword evidence="2" id="KW-0812">Transmembrane</keyword>
<comment type="caution">
    <text evidence="3">The sequence shown here is derived from an EMBL/GenBank/DDBJ whole genome shotgun (WGS) entry which is preliminary data.</text>
</comment>
<feature type="compositionally biased region" description="Basic and acidic residues" evidence="1">
    <location>
        <begin position="77"/>
        <end position="88"/>
    </location>
</feature>
<evidence type="ECO:0000313" key="4">
    <source>
        <dbReference type="Proteomes" id="UP001501570"/>
    </source>
</evidence>
<reference evidence="4" key="1">
    <citation type="journal article" date="2019" name="Int. J. Syst. Evol. Microbiol.">
        <title>The Global Catalogue of Microorganisms (GCM) 10K type strain sequencing project: providing services to taxonomists for standard genome sequencing and annotation.</title>
        <authorList>
            <consortium name="The Broad Institute Genomics Platform"/>
            <consortium name="The Broad Institute Genome Sequencing Center for Infectious Disease"/>
            <person name="Wu L."/>
            <person name="Ma J."/>
        </authorList>
    </citation>
    <scope>NUCLEOTIDE SEQUENCE [LARGE SCALE GENOMIC DNA]</scope>
    <source>
        <strain evidence="4">JCM 18304</strain>
    </source>
</reference>
<protein>
    <submittedName>
        <fullName evidence="3">Uncharacterized protein</fullName>
    </submittedName>
</protein>
<feature type="region of interest" description="Disordered" evidence="1">
    <location>
        <begin position="1"/>
        <end position="292"/>
    </location>
</feature>
<evidence type="ECO:0000313" key="3">
    <source>
        <dbReference type="EMBL" id="GAA5177052.1"/>
    </source>
</evidence>
<feature type="compositionally biased region" description="Gly residues" evidence="1">
    <location>
        <begin position="135"/>
        <end position="147"/>
    </location>
</feature>
<feature type="compositionally biased region" description="Polar residues" evidence="1">
    <location>
        <begin position="185"/>
        <end position="201"/>
    </location>
</feature>
<dbReference type="EMBL" id="BAABJQ010000001">
    <property type="protein sequence ID" value="GAA5177052.1"/>
    <property type="molecule type" value="Genomic_DNA"/>
</dbReference>
<keyword evidence="4" id="KW-1185">Reference proteome</keyword>
<accession>A0ABP9RH51</accession>
<feature type="compositionally biased region" description="Low complexity" evidence="1">
    <location>
        <begin position="213"/>
        <end position="254"/>
    </location>
</feature>
<feature type="compositionally biased region" description="Basic and acidic residues" evidence="1">
    <location>
        <begin position="271"/>
        <end position="281"/>
    </location>
</feature>
<name>A0ABP9RH51_9ACTN</name>
<keyword evidence="2" id="KW-0472">Membrane</keyword>
<dbReference type="Proteomes" id="UP001501570">
    <property type="component" value="Unassembled WGS sequence"/>
</dbReference>
<feature type="compositionally biased region" description="Basic and acidic residues" evidence="1">
    <location>
        <begin position="165"/>
        <end position="178"/>
    </location>
</feature>
<evidence type="ECO:0000256" key="1">
    <source>
        <dbReference type="SAM" id="MobiDB-lite"/>
    </source>
</evidence>
<dbReference type="RefSeq" id="WP_345625012.1">
    <property type="nucleotide sequence ID" value="NZ_BAABJQ010000001.1"/>
</dbReference>
<feature type="transmembrane region" description="Helical" evidence="2">
    <location>
        <begin position="296"/>
        <end position="318"/>
    </location>
</feature>
<gene>
    <name evidence="3" type="ORF">GCM10023322_00740</name>
</gene>
<feature type="compositionally biased region" description="Gly residues" evidence="1">
    <location>
        <begin position="154"/>
        <end position="164"/>
    </location>
</feature>
<evidence type="ECO:0000256" key="2">
    <source>
        <dbReference type="SAM" id="Phobius"/>
    </source>
</evidence>
<keyword evidence="2" id="KW-1133">Transmembrane helix</keyword>
<organism evidence="3 4">
    <name type="scientific">Rugosimonospora acidiphila</name>
    <dbReference type="NCBI Taxonomy" id="556531"/>
    <lineage>
        <taxon>Bacteria</taxon>
        <taxon>Bacillati</taxon>
        <taxon>Actinomycetota</taxon>
        <taxon>Actinomycetes</taxon>
        <taxon>Micromonosporales</taxon>
        <taxon>Micromonosporaceae</taxon>
        <taxon>Rugosimonospora</taxon>
    </lineage>
</organism>
<proteinExistence type="predicted"/>
<sequence>MTSDGPYPPGYEPAGGNPPYGRYPGDEQTEGQPPRPSASARVNPAGPWGSPAGQDQYGGGQPAPGQYGADQYGADQPGRDQSGRDQSGRDQPGYGAAPGQYRPNVQMPTESFRPPSQPSAGPAGVYGRASEPTQYGGGGGQYGGGQYGQPTQPGGAGQYGGGPGERGERGAPDDRGAGHDPYGAPTTQWTAPTQYGGSAQSGARDGAPSGTYGAPTQQYGQPTQQYGAPAQQQYGQPTDRYGSPTQQYGQPTQQYGGGQYGAGQGQYADPEAERFGPRGDADEQGPGGDGGSRRKVVLIGAVIAVVVIIAVIIIAVVAKSKGGNDYAIGSCVKEAGTKATVADCGDAGAYSIVSKAASPDKCTDQTQPYVVLHSKGSADQVLCLKPVK</sequence>